<dbReference type="RefSeq" id="WP_127055774.1">
    <property type="nucleotide sequence ID" value="NZ_RSCM01000015.1"/>
</dbReference>
<evidence type="ECO:0000313" key="1">
    <source>
        <dbReference type="EMBL" id="RUS94050.1"/>
    </source>
</evidence>
<proteinExistence type="predicted"/>
<dbReference type="EMBL" id="RSCM01000015">
    <property type="protein sequence ID" value="RUS94050.1"/>
    <property type="molecule type" value="Genomic_DNA"/>
</dbReference>
<comment type="caution">
    <text evidence="1">The sequence shown here is derived from an EMBL/GenBank/DDBJ whole genome shotgun (WGS) entry which is preliminary data.</text>
</comment>
<evidence type="ECO:0000313" key="2">
    <source>
        <dbReference type="Proteomes" id="UP000276103"/>
    </source>
</evidence>
<reference evidence="1 2" key="1">
    <citation type="journal article" date="2019" name="Genome Biol. Evol.">
        <title>Day and night: Metabolic profiles and evolutionary relationships of six axenic non-marine cyanobacteria.</title>
        <authorList>
            <person name="Will S.E."/>
            <person name="Henke P."/>
            <person name="Boedeker C."/>
            <person name="Huang S."/>
            <person name="Brinkmann H."/>
            <person name="Rohde M."/>
            <person name="Jarek M."/>
            <person name="Friedl T."/>
            <person name="Seufert S."/>
            <person name="Schumacher M."/>
            <person name="Overmann J."/>
            <person name="Neumann-Schaal M."/>
            <person name="Petersen J."/>
        </authorList>
    </citation>
    <scope>NUCLEOTIDE SEQUENCE [LARGE SCALE GENOMIC DNA]</scope>
    <source>
        <strain evidence="1 2">SAG 1403-4b</strain>
    </source>
</reference>
<gene>
    <name evidence="1" type="ORF">DSM107003_39370</name>
</gene>
<dbReference type="Proteomes" id="UP000276103">
    <property type="component" value="Unassembled WGS sequence"/>
</dbReference>
<accession>A0A3S1A623</accession>
<keyword evidence="2" id="KW-1185">Reference proteome</keyword>
<dbReference type="AlphaFoldDB" id="A0A3S1A623"/>
<name>A0A3S1A623_ANAVA</name>
<organism evidence="1 2">
    <name type="scientific">Trichormus variabilis SAG 1403-4b</name>
    <dbReference type="NCBI Taxonomy" id="447716"/>
    <lineage>
        <taxon>Bacteria</taxon>
        <taxon>Bacillati</taxon>
        <taxon>Cyanobacteriota</taxon>
        <taxon>Cyanophyceae</taxon>
        <taxon>Nostocales</taxon>
        <taxon>Nostocaceae</taxon>
        <taxon>Trichormus</taxon>
    </lineage>
</organism>
<dbReference type="OrthoDB" id="4536590at2"/>
<protein>
    <submittedName>
        <fullName evidence="1">Uncharacterized protein</fullName>
    </submittedName>
</protein>
<sequence length="321" mass="35388">MNSRQIESWALRVIDCVKSGQPNEDFLVELKRDWIDKAKAARRIAGHANAARGENILWLIGVDEEKGVDCVIGANAADIASWYPTVESFFNELAPRMIPLNIPVDNKTVVALVFETDRAPFVIKNQAYGSPGGGSVELEVPWRENTAIRSARRSDLIRLLAPLELLPEIEILGHIELTATIAGKDVLGNPYPDELRLNSELYIVPKSRERVIIPFHLCRVEFEISGIPTFESNWISLNPAGGISIGRMTKPGSLTIESTAHEIIIDGSGKISLQATAQRPSLPEDAKNCDIRISIYLLPTGANRPVVLTKTLPYPIEKLPS</sequence>